<gene>
    <name evidence="2" type="ORF">IAA86_00020</name>
</gene>
<dbReference type="PANTHER" id="PTHR43155">
    <property type="entry name" value="CYCLIC DI-GMP PHOSPHODIESTERASE PA4108-RELATED"/>
    <property type="match status" value="1"/>
</dbReference>
<dbReference type="InterPro" id="IPR003607">
    <property type="entry name" value="HD/PDEase_dom"/>
</dbReference>
<feature type="domain" description="HD-GYP" evidence="1">
    <location>
        <begin position="88"/>
        <end position="267"/>
    </location>
</feature>
<dbReference type="PANTHER" id="PTHR43155:SF2">
    <property type="entry name" value="CYCLIC DI-GMP PHOSPHODIESTERASE PA4108"/>
    <property type="match status" value="1"/>
</dbReference>
<dbReference type="Pfam" id="PF13487">
    <property type="entry name" value="HD_5"/>
    <property type="match status" value="1"/>
</dbReference>
<dbReference type="CDD" id="cd00077">
    <property type="entry name" value="HDc"/>
    <property type="match status" value="1"/>
</dbReference>
<organism evidence="2 3">
    <name type="scientific">Candidatus Galligastranaerophilus intestinavium</name>
    <dbReference type="NCBI Taxonomy" id="2840836"/>
    <lineage>
        <taxon>Bacteria</taxon>
        <taxon>Candidatus Galligastranaerophilus</taxon>
    </lineage>
</organism>
<dbReference type="PROSITE" id="PS51832">
    <property type="entry name" value="HD_GYP"/>
    <property type="match status" value="1"/>
</dbReference>
<accession>A0A9D1FH30</accession>
<dbReference type="AlphaFoldDB" id="A0A9D1FH30"/>
<proteinExistence type="predicted"/>
<dbReference type="Gene3D" id="1.10.3210.10">
    <property type="entry name" value="Hypothetical protein af1432"/>
    <property type="match status" value="1"/>
</dbReference>
<comment type="caution">
    <text evidence="2">The sequence shown here is derived from an EMBL/GenBank/DDBJ whole genome shotgun (WGS) entry which is preliminary data.</text>
</comment>
<reference evidence="2" key="2">
    <citation type="journal article" date="2021" name="PeerJ">
        <title>Extensive microbial diversity within the chicken gut microbiome revealed by metagenomics and culture.</title>
        <authorList>
            <person name="Gilroy R."/>
            <person name="Ravi A."/>
            <person name="Getino M."/>
            <person name="Pursley I."/>
            <person name="Horton D.L."/>
            <person name="Alikhan N.F."/>
            <person name="Baker D."/>
            <person name="Gharbi K."/>
            <person name="Hall N."/>
            <person name="Watson M."/>
            <person name="Adriaenssens E.M."/>
            <person name="Foster-Nyarko E."/>
            <person name="Jarju S."/>
            <person name="Secka A."/>
            <person name="Antonio M."/>
            <person name="Oren A."/>
            <person name="Chaudhuri R.R."/>
            <person name="La Ragione R."/>
            <person name="Hildebrand F."/>
            <person name="Pallen M.J."/>
        </authorList>
    </citation>
    <scope>NUCLEOTIDE SEQUENCE</scope>
    <source>
        <strain evidence="2">CHK152-2871</strain>
    </source>
</reference>
<name>A0A9D1FH30_9BACT</name>
<protein>
    <submittedName>
        <fullName evidence="2">HD domain-containing protein</fullName>
    </submittedName>
</protein>
<dbReference type="SUPFAM" id="SSF109604">
    <property type="entry name" value="HD-domain/PDEase-like"/>
    <property type="match status" value="1"/>
</dbReference>
<evidence type="ECO:0000313" key="2">
    <source>
        <dbReference type="EMBL" id="HIS73392.1"/>
    </source>
</evidence>
<dbReference type="Proteomes" id="UP000886865">
    <property type="component" value="Unassembled WGS sequence"/>
</dbReference>
<sequence>MNITSLTTFNVPVFAGDFRRKKNNYLLNKAPEADFFAHSLPHLDPAYHNNLIYAIDDEFLASIFPSELVKKYTNPNFLKIVDDVNPNISTELSQVGVPLKIYGENITSEIRPHFLSTFKTAFAIMKNMQYRFSIEEYSIMGQAALLHDIGKVYIPDYILNKKGKLDTQERKIVDTHAELGYEILRTTYANADILPLVKGHHTYSTANPILLQILEVSDIWSALKEKRPYKRIFSDSESLKILYERANNGDFDKSVVDSLARAIKIKL</sequence>
<reference evidence="2" key="1">
    <citation type="submission" date="2020-10" db="EMBL/GenBank/DDBJ databases">
        <authorList>
            <person name="Gilroy R."/>
        </authorList>
    </citation>
    <scope>NUCLEOTIDE SEQUENCE</scope>
    <source>
        <strain evidence="2">CHK152-2871</strain>
    </source>
</reference>
<dbReference type="InterPro" id="IPR037522">
    <property type="entry name" value="HD_GYP_dom"/>
</dbReference>
<evidence type="ECO:0000313" key="3">
    <source>
        <dbReference type="Proteomes" id="UP000886865"/>
    </source>
</evidence>
<evidence type="ECO:0000259" key="1">
    <source>
        <dbReference type="PROSITE" id="PS51832"/>
    </source>
</evidence>
<dbReference type="EMBL" id="DVJQ01000001">
    <property type="protein sequence ID" value="HIS73392.1"/>
    <property type="molecule type" value="Genomic_DNA"/>
</dbReference>